<dbReference type="InterPro" id="IPR011009">
    <property type="entry name" value="Kinase-like_dom_sf"/>
</dbReference>
<dbReference type="Gene3D" id="1.10.510.10">
    <property type="entry name" value="Transferase(Phosphotransferase) domain 1"/>
    <property type="match status" value="1"/>
</dbReference>
<dbReference type="RefSeq" id="WP_344347034.1">
    <property type="nucleotide sequence ID" value="NZ_BAAASM010000006.1"/>
</dbReference>
<keyword evidence="5 6" id="KW-0067">ATP-binding</keyword>
<protein>
    <submittedName>
        <fullName evidence="8">Protein kinase family protein</fullName>
    </submittedName>
</protein>
<evidence type="ECO:0000259" key="7">
    <source>
        <dbReference type="PROSITE" id="PS50011"/>
    </source>
</evidence>
<evidence type="ECO:0000256" key="2">
    <source>
        <dbReference type="ARBA" id="ARBA00022679"/>
    </source>
</evidence>
<proteinExistence type="predicted"/>
<accession>A0ABW0WJX5</accession>
<dbReference type="InterPro" id="IPR008266">
    <property type="entry name" value="Tyr_kinase_AS"/>
</dbReference>
<dbReference type="InterPro" id="IPR000719">
    <property type="entry name" value="Prot_kinase_dom"/>
</dbReference>
<evidence type="ECO:0000256" key="5">
    <source>
        <dbReference type="ARBA" id="ARBA00022840"/>
    </source>
</evidence>
<dbReference type="CDD" id="cd00180">
    <property type="entry name" value="PKc"/>
    <property type="match status" value="1"/>
</dbReference>
<evidence type="ECO:0000256" key="1">
    <source>
        <dbReference type="ARBA" id="ARBA00022527"/>
    </source>
</evidence>
<gene>
    <name evidence="8" type="ORF">ACFP3J_13855</name>
</gene>
<evidence type="ECO:0000313" key="9">
    <source>
        <dbReference type="Proteomes" id="UP001596065"/>
    </source>
</evidence>
<keyword evidence="1" id="KW-0723">Serine/threonine-protein kinase</keyword>
<evidence type="ECO:0000256" key="4">
    <source>
        <dbReference type="ARBA" id="ARBA00022777"/>
    </source>
</evidence>
<organism evidence="8 9">
    <name type="scientific">Streptomyces nogalater</name>
    <dbReference type="NCBI Taxonomy" id="38314"/>
    <lineage>
        <taxon>Bacteria</taxon>
        <taxon>Bacillati</taxon>
        <taxon>Actinomycetota</taxon>
        <taxon>Actinomycetes</taxon>
        <taxon>Kitasatosporales</taxon>
        <taxon>Streptomycetaceae</taxon>
        <taxon>Streptomyces</taxon>
    </lineage>
</organism>
<dbReference type="PROSITE" id="PS50011">
    <property type="entry name" value="PROTEIN_KINASE_DOM"/>
    <property type="match status" value="1"/>
</dbReference>
<dbReference type="PROSITE" id="PS00107">
    <property type="entry name" value="PROTEIN_KINASE_ATP"/>
    <property type="match status" value="1"/>
</dbReference>
<reference evidence="9" key="1">
    <citation type="journal article" date="2019" name="Int. J. Syst. Evol. Microbiol.">
        <title>The Global Catalogue of Microorganisms (GCM) 10K type strain sequencing project: providing services to taxonomists for standard genome sequencing and annotation.</title>
        <authorList>
            <consortium name="The Broad Institute Genomics Platform"/>
            <consortium name="The Broad Institute Genome Sequencing Center for Infectious Disease"/>
            <person name="Wu L."/>
            <person name="Ma J."/>
        </authorList>
    </citation>
    <scope>NUCLEOTIDE SEQUENCE [LARGE SCALE GENOMIC DNA]</scope>
    <source>
        <strain evidence="9">KCTC 5701</strain>
    </source>
</reference>
<dbReference type="Pfam" id="PF00069">
    <property type="entry name" value="Pkinase"/>
    <property type="match status" value="1"/>
</dbReference>
<sequence length="390" mass="44785">MASPTELMLEDLSQKYAAMPVANAYLRLYENEKRFGRIFASLHERLNDHFESINDRADTTHHYWADSSREMIALIREVDDVLGALKSADVVVDFNEKYRAAMGGCRVWLKGSGGSVVPEDFEQIGIVKYEPVFALSGMVARLRKRNADVRLQLIGEGSYAKVFSFVDPDYGIKFAIKRANKDLAERDLHRFRQEFDMLKRLSFPYVVEVYKYDEDRNEYMMEFCEVTLREYIKRRNASLRFAARKRIALQFLYGINYLHSKNVLHRDISLQNVLVKTFDGGAVLVKLSDFGLVKEKGSEYTRTKTEMRGTIPDPMLASFKEYDVRNEIYAIGHVLSYIFTGRGALMSGDNEESRIVRKCTAHDVADRYQSVLELIKDVEKLDVNPAGVPG</sequence>
<keyword evidence="2" id="KW-0808">Transferase</keyword>
<dbReference type="SUPFAM" id="SSF56112">
    <property type="entry name" value="Protein kinase-like (PK-like)"/>
    <property type="match status" value="1"/>
</dbReference>
<keyword evidence="9" id="KW-1185">Reference proteome</keyword>
<dbReference type="GO" id="GO:0016301">
    <property type="term" value="F:kinase activity"/>
    <property type="evidence" value="ECO:0007669"/>
    <property type="project" value="UniProtKB-KW"/>
</dbReference>
<keyword evidence="4 8" id="KW-0418">Kinase</keyword>
<evidence type="ECO:0000256" key="6">
    <source>
        <dbReference type="PROSITE-ProRule" id="PRU10141"/>
    </source>
</evidence>
<dbReference type="PANTHER" id="PTHR24345:SF91">
    <property type="entry name" value="SERINE_THREONINE-PROTEIN KINASE PLK4"/>
    <property type="match status" value="1"/>
</dbReference>
<feature type="domain" description="Protein kinase" evidence="7">
    <location>
        <begin position="148"/>
        <end position="390"/>
    </location>
</feature>
<dbReference type="InterPro" id="IPR017441">
    <property type="entry name" value="Protein_kinase_ATP_BS"/>
</dbReference>
<dbReference type="Proteomes" id="UP001596065">
    <property type="component" value="Unassembled WGS sequence"/>
</dbReference>
<evidence type="ECO:0000313" key="8">
    <source>
        <dbReference type="EMBL" id="MFC5656566.1"/>
    </source>
</evidence>
<name>A0ABW0WJX5_STRNO</name>
<dbReference type="EMBL" id="JBHSOE010000018">
    <property type="protein sequence ID" value="MFC5656566.1"/>
    <property type="molecule type" value="Genomic_DNA"/>
</dbReference>
<evidence type="ECO:0000256" key="3">
    <source>
        <dbReference type="ARBA" id="ARBA00022741"/>
    </source>
</evidence>
<keyword evidence="3 6" id="KW-0547">Nucleotide-binding</keyword>
<comment type="caution">
    <text evidence="8">The sequence shown here is derived from an EMBL/GenBank/DDBJ whole genome shotgun (WGS) entry which is preliminary data.</text>
</comment>
<dbReference type="PANTHER" id="PTHR24345">
    <property type="entry name" value="SERINE/THREONINE-PROTEIN KINASE PLK"/>
    <property type="match status" value="1"/>
</dbReference>
<dbReference type="PROSITE" id="PS00109">
    <property type="entry name" value="PROTEIN_KINASE_TYR"/>
    <property type="match status" value="1"/>
</dbReference>
<feature type="binding site" evidence="6">
    <location>
        <position position="177"/>
    </location>
    <ligand>
        <name>ATP</name>
        <dbReference type="ChEBI" id="CHEBI:30616"/>
    </ligand>
</feature>